<name>A0A1J5PEW5_9ZZZZ</name>
<comment type="caution">
    <text evidence="1">The sequence shown here is derived from an EMBL/GenBank/DDBJ whole genome shotgun (WGS) entry which is preliminary data.</text>
</comment>
<dbReference type="AlphaFoldDB" id="A0A1J5PEW5"/>
<gene>
    <name evidence="1" type="ORF">GALL_546710</name>
</gene>
<organism evidence="1">
    <name type="scientific">mine drainage metagenome</name>
    <dbReference type="NCBI Taxonomy" id="410659"/>
    <lineage>
        <taxon>unclassified sequences</taxon>
        <taxon>metagenomes</taxon>
        <taxon>ecological metagenomes</taxon>
    </lineage>
</organism>
<protein>
    <submittedName>
        <fullName evidence="1">Uncharacterized protein</fullName>
    </submittedName>
</protein>
<evidence type="ECO:0000313" key="1">
    <source>
        <dbReference type="EMBL" id="OIQ63787.1"/>
    </source>
</evidence>
<accession>A0A1J5PEW5</accession>
<proteinExistence type="predicted"/>
<sequence length="110" mass="11328">MAQFTLVAAKGKQRLDFQQAAKGQDIGGGDLEVGGHADLSHRDRDAVEVGIVDVTTRQHVRKGAPDQFAYAELTLLGAGAHRGAIGCHAPQIGHVTAASNRGFAKAGASG</sequence>
<reference evidence="1" key="1">
    <citation type="submission" date="2016-10" db="EMBL/GenBank/DDBJ databases">
        <title>Sequence of Gallionella enrichment culture.</title>
        <authorList>
            <person name="Poehlein A."/>
            <person name="Muehling M."/>
            <person name="Daniel R."/>
        </authorList>
    </citation>
    <scope>NUCLEOTIDE SEQUENCE</scope>
</reference>
<dbReference type="EMBL" id="MLJW01008694">
    <property type="protein sequence ID" value="OIQ63787.1"/>
    <property type="molecule type" value="Genomic_DNA"/>
</dbReference>